<comment type="subcellular location">
    <subcellularLocation>
        <location evidence="1">Nucleus</location>
    </subcellularLocation>
</comment>
<feature type="domain" description="MADS-box" evidence="6">
    <location>
        <begin position="41"/>
        <end position="93"/>
    </location>
</feature>
<dbReference type="AlphaFoldDB" id="A0A9E7JQD9"/>
<reference evidence="7" key="1">
    <citation type="submission" date="2022-05" db="EMBL/GenBank/DDBJ databases">
        <title>The Musa troglodytarum L. genome provides insights into the mechanism of non-climacteric behaviour and enrichment of carotenoids.</title>
        <authorList>
            <person name="Wang J."/>
        </authorList>
    </citation>
    <scope>NUCLEOTIDE SEQUENCE</scope>
    <source>
        <tissue evidence="7">Leaf</tissue>
    </source>
</reference>
<evidence type="ECO:0000313" key="7">
    <source>
        <dbReference type="EMBL" id="URD88996.1"/>
    </source>
</evidence>
<dbReference type="GO" id="GO:0046983">
    <property type="term" value="F:protein dimerization activity"/>
    <property type="evidence" value="ECO:0007669"/>
    <property type="project" value="InterPro"/>
</dbReference>
<dbReference type="GO" id="GO:0000981">
    <property type="term" value="F:DNA-binding transcription factor activity, RNA polymerase II-specific"/>
    <property type="evidence" value="ECO:0007669"/>
    <property type="project" value="InterPro"/>
</dbReference>
<dbReference type="GO" id="GO:0045944">
    <property type="term" value="P:positive regulation of transcription by RNA polymerase II"/>
    <property type="evidence" value="ECO:0007669"/>
    <property type="project" value="InterPro"/>
</dbReference>
<evidence type="ECO:0000256" key="4">
    <source>
        <dbReference type="ARBA" id="ARBA00023163"/>
    </source>
</evidence>
<keyword evidence="5" id="KW-0539">Nucleus</keyword>
<dbReference type="GO" id="GO:0010152">
    <property type="term" value="P:pollen maturation"/>
    <property type="evidence" value="ECO:0007669"/>
    <property type="project" value="UniProtKB-ARBA"/>
</dbReference>
<dbReference type="GO" id="GO:0000987">
    <property type="term" value="F:cis-regulatory region sequence-specific DNA binding"/>
    <property type="evidence" value="ECO:0007669"/>
    <property type="project" value="InterPro"/>
</dbReference>
<dbReference type="GO" id="GO:0080092">
    <property type="term" value="P:regulation of pollen tube growth"/>
    <property type="evidence" value="ECO:0007669"/>
    <property type="project" value="UniProtKB-ARBA"/>
</dbReference>
<dbReference type="CDD" id="cd00266">
    <property type="entry name" value="MADS_SRF_like"/>
    <property type="match status" value="1"/>
</dbReference>
<dbReference type="InterPro" id="IPR002100">
    <property type="entry name" value="TF_MADSbox"/>
</dbReference>
<dbReference type="SUPFAM" id="SSF55455">
    <property type="entry name" value="SRF-like"/>
    <property type="match status" value="1"/>
</dbReference>
<dbReference type="SMART" id="SM00432">
    <property type="entry name" value="MADS"/>
    <property type="match status" value="1"/>
</dbReference>
<proteinExistence type="predicted"/>
<dbReference type="FunFam" id="3.40.1810.10:FF:000010">
    <property type="entry name" value="Agamous-like MADS-box protein AGL30"/>
    <property type="match status" value="1"/>
</dbReference>
<name>A0A9E7JQD9_9LILI</name>
<dbReference type="PROSITE" id="PS50066">
    <property type="entry name" value="MADS_BOX_2"/>
    <property type="match status" value="1"/>
</dbReference>
<dbReference type="EMBL" id="CP097504">
    <property type="protein sequence ID" value="URD88996.1"/>
    <property type="molecule type" value="Genomic_DNA"/>
</dbReference>
<keyword evidence="8" id="KW-1185">Reference proteome</keyword>
<dbReference type="PANTHER" id="PTHR48019">
    <property type="entry name" value="SERUM RESPONSE FACTOR HOMOLOG"/>
    <property type="match status" value="1"/>
</dbReference>
<dbReference type="Pfam" id="PF00319">
    <property type="entry name" value="SRF-TF"/>
    <property type="match status" value="1"/>
</dbReference>
<evidence type="ECO:0000256" key="5">
    <source>
        <dbReference type="ARBA" id="ARBA00023242"/>
    </source>
</evidence>
<dbReference type="Gene3D" id="3.40.1810.10">
    <property type="entry name" value="Transcription factor, MADS-box"/>
    <property type="match status" value="1"/>
</dbReference>
<dbReference type="PRINTS" id="PR00404">
    <property type="entry name" value="MADSDOMAIN"/>
</dbReference>
<gene>
    <name evidence="7" type="ORF">MUK42_27119</name>
</gene>
<evidence type="ECO:0000256" key="2">
    <source>
        <dbReference type="ARBA" id="ARBA00023015"/>
    </source>
</evidence>
<accession>A0A9E7JQD9</accession>
<sequence>MTFLGPKVEALCDLRTSARGLGPKVDSLLRPKGEKPVRGSMGRVKLKIKRLENSSSRQVTYSKRKAGVMKKAKELSILCDIDLVLLMFAPNGKPTVCVGDRSNIEEVVARFSQVSQQERAKRKLESLEALKKTFKKLDHDVNIQEFLGPSYWADPDEISDIDHIRAMEQSLKKSLSRIQAHKENFGRQLISVDCCGQNDIHLHSGFNYEQGASPVSWLHNNDGQQLMLPQDSNLLSQRDIGCSADTPLQNCNAYFSTGEQTDANEQVQEGSLHEYSPNACLRLQLGGQYPYQSYCQNLVSERTFKPDAENSLQDSTIDYQVNHFDASFQNWASTSATCGVSMYDEQSYTQQHD</sequence>
<protein>
    <submittedName>
        <fullName evidence="7">MADS-box transcription factor 68</fullName>
    </submittedName>
</protein>
<evidence type="ECO:0000259" key="6">
    <source>
        <dbReference type="PROSITE" id="PS50066"/>
    </source>
</evidence>
<organism evidence="7 8">
    <name type="scientific">Musa troglodytarum</name>
    <name type="common">fe'i banana</name>
    <dbReference type="NCBI Taxonomy" id="320322"/>
    <lineage>
        <taxon>Eukaryota</taxon>
        <taxon>Viridiplantae</taxon>
        <taxon>Streptophyta</taxon>
        <taxon>Embryophyta</taxon>
        <taxon>Tracheophyta</taxon>
        <taxon>Spermatophyta</taxon>
        <taxon>Magnoliopsida</taxon>
        <taxon>Liliopsida</taxon>
        <taxon>Zingiberales</taxon>
        <taxon>Musaceae</taxon>
        <taxon>Musa</taxon>
    </lineage>
</organism>
<dbReference type="OrthoDB" id="185373at2759"/>
<dbReference type="InterPro" id="IPR036879">
    <property type="entry name" value="TF_MADSbox_sf"/>
</dbReference>
<dbReference type="Proteomes" id="UP001055439">
    <property type="component" value="Chromosome 2"/>
</dbReference>
<dbReference type="GO" id="GO:0005634">
    <property type="term" value="C:nucleus"/>
    <property type="evidence" value="ECO:0007669"/>
    <property type="project" value="UniProtKB-SubCell"/>
</dbReference>
<evidence type="ECO:0000256" key="1">
    <source>
        <dbReference type="ARBA" id="ARBA00004123"/>
    </source>
</evidence>
<evidence type="ECO:0000313" key="8">
    <source>
        <dbReference type="Proteomes" id="UP001055439"/>
    </source>
</evidence>
<keyword evidence="3" id="KW-0238">DNA-binding</keyword>
<evidence type="ECO:0000256" key="3">
    <source>
        <dbReference type="ARBA" id="ARBA00023125"/>
    </source>
</evidence>
<keyword evidence="2" id="KW-0805">Transcription regulation</keyword>
<dbReference type="InterPro" id="IPR033897">
    <property type="entry name" value="SRF-like_MADS-box"/>
</dbReference>
<keyword evidence="4" id="KW-0804">Transcription</keyword>
<dbReference type="InterPro" id="IPR050142">
    <property type="entry name" value="MADS-box/MEF2_TF"/>
</dbReference>